<reference evidence="2 3" key="1">
    <citation type="journal article" date="2018" name="PLoS Genet.">
        <title>Repeat elements organise 3D genome structure and mediate transcription in the filamentous fungus Epichloe festucae.</title>
        <authorList>
            <person name="Winter D.J."/>
            <person name="Ganley A.R.D."/>
            <person name="Young C.A."/>
            <person name="Liachko I."/>
            <person name="Schardl C.L."/>
            <person name="Dupont P.Y."/>
            <person name="Berry D."/>
            <person name="Ram A."/>
            <person name="Scott B."/>
            <person name="Cox M.P."/>
        </authorList>
    </citation>
    <scope>NUCLEOTIDE SEQUENCE [LARGE SCALE GENOMIC DNA]</scope>
    <source>
        <strain evidence="2 3">Fl1</strain>
    </source>
</reference>
<gene>
    <name evidence="2" type="ORF">C2857_004574</name>
</gene>
<evidence type="ECO:0000313" key="2">
    <source>
        <dbReference type="EMBL" id="QPH12402.1"/>
    </source>
</evidence>
<dbReference type="Proteomes" id="UP000594364">
    <property type="component" value="Chromosome 5"/>
</dbReference>
<dbReference type="EMBL" id="CP031389">
    <property type="protein sequence ID" value="QPH12402.1"/>
    <property type="molecule type" value="Genomic_DNA"/>
</dbReference>
<name>A0A7U3SMZ6_EPIFF</name>
<accession>A0A7U3SMZ6</accession>
<feature type="region of interest" description="Disordered" evidence="1">
    <location>
        <begin position="119"/>
        <end position="181"/>
    </location>
</feature>
<feature type="compositionally biased region" description="Low complexity" evidence="1">
    <location>
        <begin position="170"/>
        <end position="181"/>
    </location>
</feature>
<organism evidence="2 3">
    <name type="scientific">Epichloe festucae (strain Fl1)</name>
    <dbReference type="NCBI Taxonomy" id="877507"/>
    <lineage>
        <taxon>Eukaryota</taxon>
        <taxon>Fungi</taxon>
        <taxon>Dikarya</taxon>
        <taxon>Ascomycota</taxon>
        <taxon>Pezizomycotina</taxon>
        <taxon>Sordariomycetes</taxon>
        <taxon>Hypocreomycetidae</taxon>
        <taxon>Hypocreales</taxon>
        <taxon>Clavicipitaceae</taxon>
        <taxon>Epichloe</taxon>
    </lineage>
</organism>
<proteinExistence type="predicted"/>
<keyword evidence="3" id="KW-1185">Reference proteome</keyword>
<sequence length="383" mass="43424">MADAAYYKTVTNKSTFKKHFKAEQRVPFIKLDHVAAHKWGRPELFGLAVKPKVVQHLPVLSEFTPPSNEPTPKEIEKFINGPGSDYMSRSEHSLVRDPIIGESLGRAWAALASFTAPRNELRSDEEDDAETGSRSKRTRIQTTQEDYVDSSMMRVDSSSSNSDESKGTPSSVGYVDKSSSSARARKENETLRLFSCVTRHVLHYAFPQENDFVDPVVEFRDYASWHVASTPNGGRRVAAMDDRGLVLREFDEGRLLQKNDYVMLVEAKSEFQRIVDGKPILTDECLGQMTCEAMAARLKDFSEEKSKFKDGSVIIAHPTQQYVCFLQFDVTDSYLEVFEENFDLMPPAFLRVYITRYLDLSTMAGRKAFVATMSSLMIWAREN</sequence>
<feature type="compositionally biased region" description="Low complexity" evidence="1">
    <location>
        <begin position="149"/>
        <end position="162"/>
    </location>
</feature>
<evidence type="ECO:0000256" key="1">
    <source>
        <dbReference type="SAM" id="MobiDB-lite"/>
    </source>
</evidence>
<dbReference type="OrthoDB" id="4646997at2759"/>
<evidence type="ECO:0000313" key="3">
    <source>
        <dbReference type="Proteomes" id="UP000594364"/>
    </source>
</evidence>
<protein>
    <submittedName>
        <fullName evidence="2">Uncharacterized protein</fullName>
    </submittedName>
</protein>
<dbReference type="AlphaFoldDB" id="A0A7U3SMZ6"/>